<dbReference type="Pfam" id="PF00155">
    <property type="entry name" value="Aminotran_1_2"/>
    <property type="match status" value="1"/>
</dbReference>
<feature type="domain" description="Aminotransferase class I/classII large" evidence="1">
    <location>
        <begin position="17"/>
        <end position="349"/>
    </location>
</feature>
<dbReference type="CDD" id="cd00609">
    <property type="entry name" value="AAT_like"/>
    <property type="match status" value="1"/>
</dbReference>
<dbReference type="InterPro" id="IPR015422">
    <property type="entry name" value="PyrdxlP-dep_Trfase_small"/>
</dbReference>
<dbReference type="InterPro" id="IPR004839">
    <property type="entry name" value="Aminotransferase_I/II_large"/>
</dbReference>
<dbReference type="Proteomes" id="UP001197795">
    <property type="component" value="Unassembled WGS sequence"/>
</dbReference>
<proteinExistence type="predicted"/>
<accession>A0AAE3A060</accession>
<dbReference type="SUPFAM" id="SSF53383">
    <property type="entry name" value="PLP-dependent transferases"/>
    <property type="match status" value="1"/>
</dbReference>
<organism evidence="2 3">
    <name type="scientific">Waltera acetigignens</name>
    <dbReference type="NCBI Taxonomy" id="2981769"/>
    <lineage>
        <taxon>Bacteria</taxon>
        <taxon>Bacillati</taxon>
        <taxon>Bacillota</taxon>
        <taxon>Clostridia</taxon>
        <taxon>Lachnospirales</taxon>
        <taxon>Lachnospiraceae</taxon>
        <taxon>Waltera</taxon>
    </lineage>
</organism>
<sequence>MQQNIHGGDIYSRQIRLDFSVNGNPLGMPDAAVQAIHEAVQHVGEYPDITAAALTEAVSRMLSGECGREIPKEYLLFGNGASELFLAVVHALKPRNIVIPVPSFYGYEYVAEAAGSHIKYVYLPEETGFRPGRELLQELTADTDMLFVANPNNPTGQLMGREYLQELLEHCRQQGITVVVDECFIEFCESGREQPKFLLGEIGQYENLLLVRAFTKSFAMPGVRLGYLVCSNAELREKIRRQLPEWNLSVFAQRAGIACAEQSEQYLQDTVEYVKNEREYLWEGLEKLGIRVVSGEVDFLLLYTTQHIYDSLLAKGILIRNCENFRGLGEGYYRIAVKKHEENEVLLQELAQITAE</sequence>
<keyword evidence="2" id="KW-0808">Transferase</keyword>
<dbReference type="GO" id="GO:0030170">
    <property type="term" value="F:pyridoxal phosphate binding"/>
    <property type="evidence" value="ECO:0007669"/>
    <property type="project" value="InterPro"/>
</dbReference>
<dbReference type="Gene3D" id="3.40.640.10">
    <property type="entry name" value="Type I PLP-dependent aspartate aminotransferase-like (Major domain)"/>
    <property type="match status" value="1"/>
</dbReference>
<name>A0AAE3A060_9FIRM</name>
<dbReference type="EMBL" id="JAJEPV010000013">
    <property type="protein sequence ID" value="MCC2119362.1"/>
    <property type="molecule type" value="Genomic_DNA"/>
</dbReference>
<reference evidence="2 3" key="1">
    <citation type="submission" date="2021-10" db="EMBL/GenBank/DDBJ databases">
        <title>Anaerobic single-cell dispensing facilitates the cultivation of human gut bacteria.</title>
        <authorList>
            <person name="Afrizal A."/>
        </authorList>
    </citation>
    <scope>NUCLEOTIDE SEQUENCE [LARGE SCALE GENOMIC DNA]</scope>
    <source>
        <strain evidence="2 3">CLA-AA-H273</strain>
    </source>
</reference>
<dbReference type="RefSeq" id="WP_227733104.1">
    <property type="nucleotide sequence ID" value="NZ_JAJEPV010000013.1"/>
</dbReference>
<evidence type="ECO:0000313" key="2">
    <source>
        <dbReference type="EMBL" id="MCC2119362.1"/>
    </source>
</evidence>
<keyword evidence="2" id="KW-0032">Aminotransferase</keyword>
<dbReference type="AlphaFoldDB" id="A0AAE3A060"/>
<evidence type="ECO:0000259" key="1">
    <source>
        <dbReference type="Pfam" id="PF00155"/>
    </source>
</evidence>
<protein>
    <submittedName>
        <fullName evidence="2">Aminotransferase class I/II-fold pyridoxal phosphate-dependent enzyme</fullName>
    </submittedName>
</protein>
<dbReference type="PANTHER" id="PTHR42885">
    <property type="entry name" value="HISTIDINOL-PHOSPHATE AMINOTRANSFERASE-RELATED"/>
    <property type="match status" value="1"/>
</dbReference>
<gene>
    <name evidence="2" type="ORF">LKD75_07075</name>
</gene>
<evidence type="ECO:0000313" key="3">
    <source>
        <dbReference type="Proteomes" id="UP001197795"/>
    </source>
</evidence>
<dbReference type="InterPro" id="IPR015421">
    <property type="entry name" value="PyrdxlP-dep_Trfase_major"/>
</dbReference>
<keyword evidence="3" id="KW-1185">Reference proteome</keyword>
<dbReference type="InterPro" id="IPR015424">
    <property type="entry name" value="PyrdxlP-dep_Trfase"/>
</dbReference>
<dbReference type="Gene3D" id="3.90.1150.10">
    <property type="entry name" value="Aspartate Aminotransferase, domain 1"/>
    <property type="match status" value="1"/>
</dbReference>
<dbReference type="GO" id="GO:0008483">
    <property type="term" value="F:transaminase activity"/>
    <property type="evidence" value="ECO:0007669"/>
    <property type="project" value="UniProtKB-KW"/>
</dbReference>
<comment type="caution">
    <text evidence="2">The sequence shown here is derived from an EMBL/GenBank/DDBJ whole genome shotgun (WGS) entry which is preliminary data.</text>
</comment>